<proteinExistence type="predicted"/>
<evidence type="ECO:0000256" key="1">
    <source>
        <dbReference type="SAM" id="MobiDB-lite"/>
    </source>
</evidence>
<organism evidence="2">
    <name type="scientific">Kitasatospora camelliae</name>
    <dbReference type="NCBI Taxonomy" id="3156397"/>
    <lineage>
        <taxon>Bacteria</taxon>
        <taxon>Bacillati</taxon>
        <taxon>Actinomycetota</taxon>
        <taxon>Actinomycetes</taxon>
        <taxon>Kitasatosporales</taxon>
        <taxon>Streptomycetaceae</taxon>
        <taxon>Kitasatospora</taxon>
    </lineage>
</organism>
<evidence type="ECO:0000313" key="2">
    <source>
        <dbReference type="EMBL" id="XCM79650.1"/>
    </source>
</evidence>
<dbReference type="NCBIfam" id="NF042934">
    <property type="entry name" value="cis_reg_atten"/>
    <property type="match status" value="1"/>
</dbReference>
<gene>
    <name evidence="2" type="ORF">ABWK59_12295</name>
</gene>
<feature type="region of interest" description="Disordered" evidence="1">
    <location>
        <begin position="1"/>
        <end position="39"/>
    </location>
</feature>
<dbReference type="KEGG" id="kcm:ABWK59_12295"/>
<protein>
    <submittedName>
        <fullName evidence="2">Leader peptide</fullName>
    </submittedName>
</protein>
<sequence length="76" mass="8241">MHHAGVDADADPGDLAARSGTRLSRGPGGFLPRPEHSLTPVRRHWNAERVSRSVSLVGRLHVDLRRHASAICAACR</sequence>
<dbReference type="InterPro" id="IPR049979">
    <property type="entry name" value="Cys_resp_CS_actino"/>
</dbReference>
<dbReference type="RefSeq" id="WP_354640466.1">
    <property type="nucleotide sequence ID" value="NZ_CP159872.1"/>
</dbReference>
<name>A0AAU8JTN9_9ACTN</name>
<reference evidence="2" key="1">
    <citation type="submission" date="2024-06" db="EMBL/GenBank/DDBJ databases">
        <title>The genome sequences of Kitasatospora sp. strain HUAS MG31.</title>
        <authorList>
            <person name="Mo P."/>
        </authorList>
    </citation>
    <scope>NUCLEOTIDE SEQUENCE</scope>
    <source>
        <strain evidence="2">HUAS MG31</strain>
    </source>
</reference>
<dbReference type="EMBL" id="CP159872">
    <property type="protein sequence ID" value="XCM79650.1"/>
    <property type="molecule type" value="Genomic_DNA"/>
</dbReference>
<accession>A0AAU8JTN9</accession>
<dbReference type="AlphaFoldDB" id="A0AAU8JTN9"/>